<keyword evidence="8" id="KW-1185">Reference proteome</keyword>
<feature type="region of interest" description="Disordered" evidence="5">
    <location>
        <begin position="633"/>
        <end position="696"/>
    </location>
</feature>
<protein>
    <recommendedName>
        <fullName evidence="6">Ketosynthase family 3 (KS3) domain-containing protein</fullName>
    </recommendedName>
</protein>
<dbReference type="Pfam" id="PF00109">
    <property type="entry name" value="ketoacyl-synt"/>
    <property type="match status" value="2"/>
</dbReference>
<evidence type="ECO:0000256" key="3">
    <source>
        <dbReference type="PIRSR" id="PIRSR610122-1"/>
    </source>
</evidence>
<feature type="binding site" evidence="4">
    <location>
        <position position="383"/>
    </location>
    <ligand>
        <name>CoA</name>
        <dbReference type="ChEBI" id="CHEBI:57287"/>
    </ligand>
</feature>
<evidence type="ECO:0000256" key="2">
    <source>
        <dbReference type="ARBA" id="ARBA00022679"/>
    </source>
</evidence>
<dbReference type="OrthoDB" id="1269963at2759"/>
<dbReference type="GO" id="GO:0004421">
    <property type="term" value="F:hydroxymethylglutaryl-CoA synthase activity"/>
    <property type="evidence" value="ECO:0007669"/>
    <property type="project" value="InterPro"/>
</dbReference>
<dbReference type="PROSITE" id="PS52004">
    <property type="entry name" value="KS3_2"/>
    <property type="match status" value="1"/>
</dbReference>
<dbReference type="SUPFAM" id="SSF53901">
    <property type="entry name" value="Thiolase-like"/>
    <property type="match status" value="4"/>
</dbReference>
<dbReference type="InterPro" id="IPR020841">
    <property type="entry name" value="PKS_Beta-ketoAc_synthase_dom"/>
</dbReference>
<feature type="compositionally biased region" description="Low complexity" evidence="5">
    <location>
        <begin position="1128"/>
        <end position="1147"/>
    </location>
</feature>
<feature type="active site" description="Acyl-thioester intermediate" evidence="3">
    <location>
        <position position="244"/>
    </location>
</feature>
<gene>
    <name evidence="7" type="ORF">NSK_000036</name>
</gene>
<dbReference type="Gene3D" id="3.40.47.10">
    <property type="match status" value="3"/>
</dbReference>
<feature type="compositionally biased region" description="Polar residues" evidence="5">
    <location>
        <begin position="681"/>
        <end position="696"/>
    </location>
</feature>
<dbReference type="InterPro" id="IPR013528">
    <property type="entry name" value="HMG_CoA_synth_N"/>
</dbReference>
<dbReference type="Proteomes" id="UP000355283">
    <property type="component" value="Unassembled WGS sequence"/>
</dbReference>
<dbReference type="NCBIfam" id="TIGR01833">
    <property type="entry name" value="HMG-CoA-S_euk"/>
    <property type="match status" value="1"/>
</dbReference>
<organism evidence="7 8">
    <name type="scientific">Nannochloropsis salina CCMP1776</name>
    <dbReference type="NCBI Taxonomy" id="1027361"/>
    <lineage>
        <taxon>Eukaryota</taxon>
        <taxon>Sar</taxon>
        <taxon>Stramenopiles</taxon>
        <taxon>Ochrophyta</taxon>
        <taxon>Eustigmatophyceae</taxon>
        <taxon>Eustigmatales</taxon>
        <taxon>Monodopsidaceae</taxon>
        <taxon>Microchloropsis</taxon>
        <taxon>Microchloropsis salina</taxon>
    </lineage>
</organism>
<dbReference type="Pfam" id="PF08540">
    <property type="entry name" value="HMG_CoA_synt_C"/>
    <property type="match status" value="1"/>
</dbReference>
<dbReference type="PANTHER" id="PTHR43323">
    <property type="entry name" value="3-HYDROXY-3-METHYLGLUTARYL COENZYME A SYNTHASE"/>
    <property type="match status" value="1"/>
</dbReference>
<keyword evidence="2" id="KW-0808">Transferase</keyword>
<feature type="binding site" evidence="4">
    <location>
        <position position="379"/>
    </location>
    <ligand>
        <name>CoA</name>
        <dbReference type="ChEBI" id="CHEBI:57287"/>
    </ligand>
</feature>
<dbReference type="InterPro" id="IPR013746">
    <property type="entry name" value="HMG_CoA_synt_C_dom"/>
</dbReference>
<dbReference type="InterPro" id="IPR010122">
    <property type="entry name" value="HMG_CoA_synthase_euk"/>
</dbReference>
<feature type="binding site" evidence="4">
    <location>
        <position position="336"/>
    </location>
    <ligand>
        <name>CoA</name>
        <dbReference type="ChEBI" id="CHEBI:57287"/>
    </ligand>
</feature>
<comment type="caution">
    <text evidence="7">The sequence shown here is derived from an EMBL/GenBank/DDBJ whole genome shotgun (WGS) entry which is preliminary data.</text>
</comment>
<comment type="similarity">
    <text evidence="1">Belongs to the thiolase-like superfamily. HMG-CoA synthase family.</text>
</comment>
<evidence type="ECO:0000313" key="7">
    <source>
        <dbReference type="EMBL" id="TFJ88462.1"/>
    </source>
</evidence>
<dbReference type="PANTHER" id="PTHR43323:SF2">
    <property type="entry name" value="HYDROXYMETHYLGLUTARYL-COA SYNTHASE"/>
    <property type="match status" value="1"/>
</dbReference>
<dbReference type="InterPro" id="IPR014030">
    <property type="entry name" value="Ketoacyl_synth_N"/>
</dbReference>
<dbReference type="GO" id="GO:0010142">
    <property type="term" value="P:farnesyl diphosphate biosynthetic process, mevalonate pathway"/>
    <property type="evidence" value="ECO:0007669"/>
    <property type="project" value="InterPro"/>
</dbReference>
<dbReference type="InterPro" id="IPR016039">
    <property type="entry name" value="Thiolase-like"/>
</dbReference>
<dbReference type="FunFam" id="3.40.47.10:FF:000008">
    <property type="entry name" value="3-hydroxy-3-methylglutaryl coenzyme A synthase"/>
    <property type="match status" value="1"/>
</dbReference>
<feature type="region of interest" description="Disordered" evidence="5">
    <location>
        <begin position="1128"/>
        <end position="1148"/>
    </location>
</feature>
<dbReference type="CDD" id="cd00827">
    <property type="entry name" value="init_cond_enzymes"/>
    <property type="match status" value="1"/>
</dbReference>
<feature type="domain" description="Ketosynthase family 3 (KS3)" evidence="6">
    <location>
        <begin position="773"/>
        <end position="1332"/>
    </location>
</feature>
<proteinExistence type="inferred from homology"/>
<evidence type="ECO:0000256" key="4">
    <source>
        <dbReference type="PIRSR" id="PIRSR610122-2"/>
    </source>
</evidence>
<dbReference type="EMBL" id="SDOX01000001">
    <property type="protein sequence ID" value="TFJ88462.1"/>
    <property type="molecule type" value="Genomic_DNA"/>
</dbReference>
<dbReference type="Pfam" id="PF01154">
    <property type="entry name" value="HMG_CoA_synt_N"/>
    <property type="match status" value="1"/>
</dbReference>
<reference evidence="7 8" key="1">
    <citation type="submission" date="2019-01" db="EMBL/GenBank/DDBJ databases">
        <title>Nuclear Genome Assembly of the Microalgal Biofuel strain Nannochloropsis salina CCMP1776.</title>
        <authorList>
            <person name="Hovde B."/>
        </authorList>
    </citation>
    <scope>NUCLEOTIDE SEQUENCE [LARGE SCALE GENOMIC DNA]</scope>
    <source>
        <strain evidence="7 8">CCMP1776</strain>
    </source>
</reference>
<sequence>MKTGFVDAASACSSQTGASKFVAEAAFGIENALENSLCFWLEYAGLTHELALEWARPLLISGVVILVLTVVAWSRRLVEALESDRPNYTDLKGRLNNPTYPSLASIKEDPSHYQPGSHNSSLYGGGRRPQNVGILAAEIYFPSTYVRQTLLEKAHGVSQGKFTSGLGQAGMAFVGDREDINSIALTVVENLLNKYEIPREKVGRLEVGTETLVDRAKSTKTVLMSLFEASGNTDIEGTTVVNACYGGTAALLNALAWVESSGWDGRYAIVVSADIAIYADGPAKPTGGCGAVALLVGPDAPLVIDPQLRATHASNTWDFFKPKFASEYPEVDGKMSKDCYLKALDDCYMRFAGKQEEAFGKPFKADAIDYFCFHHPYNKLVQKAFGRLFFMDARRGKLKKAEGWESLDPWISNSLEETYDDRDLETLLRGLSHDRFSKRVAPSCLVSMQVGNTYTASVYMNLVCLIAQKAEALVGKRILVYSFGSGALATIFQITGRQPSSSVNASRFTLAKIASAVNLMDRLLERETVTPEELSEAIRIREKNVNRGGFVPQYSVSSLFPGTFYLEEVRPDFTRVYLRKSSTAPRIKGLFYPVHGSSKVIMVEKVLTTPRDGEGEQIFSPFVRELELPEDEDGHEIISSCASSNSPNSSIASTPSPKKTASSSPAAERTETVLAPGHKSAYTSSTHSHAGSTRTFTFPSVPETQALCLGSPSCGVSASVPTITRSSSSLQATTPLSTKSSALLSLTHEEALMSMLKASLTTAAAPPVHQHAKSPIVISGVAAGLPGKEREVFSATNLADLVNGTNFITSLSAETKAELIDRNVVQLKKNPDGSSRKVAVDSDEKVMKLGAQLGKFDLTLYGVSPAMVATMDTVVQVAIAAGLEALKDAGIVEGTHRNLASWQLPEHMRDGTGVVYATSFPALEAAVSEVMRFLHSKQKSLTQSKALLDSVKKQLVATCGGWEHVGPEDKAAYEQLQKSLEADLNDPDAEYEFDRKFLFRILVLGNAQLAQIVGARGPNMQTNAACAGTTQAIAIGQDIIQQGRCERLVVIASDNASGDVLIPWLGSGFRALGAASIAATVAEAAIPFDKRRTGLVLGAGAIGMVLETEAAVARRYAEKTGLLPLSLTRNSSSASTTSTASSLASRSGPTATISEQHIKDFGLALRIRLIDTQYSNSAYHGAALDQHHIAGELERFLVALEKKFGITRQAIAREGVYLSHETSTHASDASSCAANEIFALRTCFGEEGMKNLVILNTKGYTGHPMGVSFEDIAAVQILRSGIIPRVANLDEASTDPYLGSINLGKGGKYAARYALRFSAGFGSQVAFALYGHFGGEVSGGVGGEEGEGGYYAGVHSTGAQP</sequence>
<evidence type="ECO:0000313" key="8">
    <source>
        <dbReference type="Proteomes" id="UP000355283"/>
    </source>
</evidence>
<feature type="compositionally biased region" description="Low complexity" evidence="5">
    <location>
        <begin position="637"/>
        <end position="667"/>
    </location>
</feature>
<accession>A0A4D9DA31</accession>
<feature type="active site" description="Proton donor/acceptor" evidence="3">
    <location>
        <position position="210"/>
    </location>
</feature>
<dbReference type="GO" id="GO:0006084">
    <property type="term" value="P:acetyl-CoA metabolic process"/>
    <property type="evidence" value="ECO:0007669"/>
    <property type="project" value="InterPro"/>
</dbReference>
<name>A0A4D9DA31_9STRA</name>
<evidence type="ECO:0000256" key="5">
    <source>
        <dbReference type="SAM" id="MobiDB-lite"/>
    </source>
</evidence>
<evidence type="ECO:0000259" key="6">
    <source>
        <dbReference type="PROSITE" id="PS52004"/>
    </source>
</evidence>
<evidence type="ECO:0000256" key="1">
    <source>
        <dbReference type="ARBA" id="ARBA00007061"/>
    </source>
</evidence>
<feature type="active site" description="Proton donor/acceptor" evidence="3">
    <location>
        <position position="374"/>
    </location>
</feature>
<feature type="region of interest" description="Disordered" evidence="5">
    <location>
        <begin position="106"/>
        <end position="125"/>
    </location>
</feature>